<keyword evidence="2" id="KW-0614">Plasmid</keyword>
<proteinExistence type="predicted"/>
<dbReference type="Proteomes" id="UP000279541">
    <property type="component" value="Plasmid unnamed"/>
</dbReference>
<dbReference type="Proteomes" id="UP000186106">
    <property type="component" value="Unassembled WGS sequence"/>
</dbReference>
<dbReference type="STRING" id="112234.SAMN05421768_11210"/>
<name>A0A1N7KFX9_9FLAO</name>
<evidence type="ECO:0000256" key="1">
    <source>
        <dbReference type="SAM" id="Phobius"/>
    </source>
</evidence>
<dbReference type="EMBL" id="CP033927">
    <property type="protein sequence ID" value="AZB02431.1"/>
    <property type="molecule type" value="Genomic_DNA"/>
</dbReference>
<keyword evidence="1" id="KW-0472">Membrane</keyword>
<keyword evidence="5" id="KW-1185">Reference proteome</keyword>
<feature type="transmembrane region" description="Helical" evidence="1">
    <location>
        <begin position="125"/>
        <end position="144"/>
    </location>
</feature>
<keyword evidence="1" id="KW-1133">Transmembrane helix</keyword>
<feature type="transmembrane region" description="Helical" evidence="1">
    <location>
        <begin position="32"/>
        <end position="50"/>
    </location>
</feature>
<gene>
    <name evidence="2" type="ORF">EG359_22495</name>
    <name evidence="3" type="ORF">SAMN05421768_11210</name>
</gene>
<accession>A0A1N7KFX9</accession>
<keyword evidence="1" id="KW-0812">Transmembrane</keyword>
<evidence type="ECO:0000313" key="3">
    <source>
        <dbReference type="EMBL" id="SIS60516.1"/>
    </source>
</evidence>
<reference evidence="2 5" key="2">
    <citation type="submission" date="2018-11" db="EMBL/GenBank/DDBJ databases">
        <title>Proposal to divide the Flavobacteriaceae and reorganize its genera based on Amino Acid Identity values calculated from whole genome sequences.</title>
        <authorList>
            <person name="Nicholson A.C."/>
            <person name="Gulvik C.A."/>
            <person name="Whitney A.M."/>
            <person name="Humrighouse B.W."/>
            <person name="Bell M."/>
            <person name="Holmes B."/>
            <person name="Steigerwalt A.G."/>
            <person name="Villarma A."/>
            <person name="Sheth M."/>
            <person name="Batra D."/>
            <person name="Pryor J."/>
            <person name="Bernardet J.-F."/>
            <person name="Hugo C."/>
            <person name="Kampfer P."/>
            <person name="Newman J."/>
            <person name="McQuiston J.R."/>
        </authorList>
    </citation>
    <scope>NUCLEOTIDE SEQUENCE [LARGE SCALE GENOMIC DNA]</scope>
    <source>
        <strain evidence="2 5">DSM 16927</strain>
        <plasmid evidence="2 5">unnamed</plasmid>
    </source>
</reference>
<evidence type="ECO:0000313" key="5">
    <source>
        <dbReference type="Proteomes" id="UP000279541"/>
    </source>
</evidence>
<organism evidence="3 4">
    <name type="scientific">Chryseobacterium joostei</name>
    <dbReference type="NCBI Taxonomy" id="112234"/>
    <lineage>
        <taxon>Bacteria</taxon>
        <taxon>Pseudomonadati</taxon>
        <taxon>Bacteroidota</taxon>
        <taxon>Flavobacteriia</taxon>
        <taxon>Flavobacteriales</taxon>
        <taxon>Weeksellaceae</taxon>
        <taxon>Chryseobacterium group</taxon>
        <taxon>Chryseobacterium</taxon>
    </lineage>
</organism>
<dbReference type="OrthoDB" id="1172882at2"/>
<sequence length="277" mass="30157">MGLLDYVAENANENFDKALAQVLSQSDSTLDILLVIAGAGALVQCVRNWIDGGDIWGYVKWVPLLIFLLGYSKFVQGLYKGSAAVPFSMGISIDDFMKEPPAEISINPVEIVSNQIGLELKKSCFIFALTAINILAIIGFLYVKMKVVFKVALLVFIAPINISLSFIPSISHLWQGALLKAIEVSLYIPGLMLIDWIGKTVFLASIEHKLAKNPADMIQYFENIQLGMLFYFMIALSYFSTPSLIGWVMDSGGGAANGASSKLKSAAMALSKVVTKI</sequence>
<dbReference type="EMBL" id="FTNZ01000012">
    <property type="protein sequence ID" value="SIS60516.1"/>
    <property type="molecule type" value="Genomic_DNA"/>
</dbReference>
<evidence type="ECO:0000313" key="4">
    <source>
        <dbReference type="Proteomes" id="UP000186106"/>
    </source>
</evidence>
<evidence type="ECO:0008006" key="6">
    <source>
        <dbReference type="Google" id="ProtNLM"/>
    </source>
</evidence>
<evidence type="ECO:0000313" key="2">
    <source>
        <dbReference type="EMBL" id="AZB02431.1"/>
    </source>
</evidence>
<feature type="transmembrane region" description="Helical" evidence="1">
    <location>
        <begin position="151"/>
        <end position="174"/>
    </location>
</feature>
<reference evidence="3 4" key="1">
    <citation type="submission" date="2017-01" db="EMBL/GenBank/DDBJ databases">
        <authorList>
            <person name="Mah S.A."/>
            <person name="Swanson W.J."/>
            <person name="Moy G.W."/>
            <person name="Vacquier V.D."/>
        </authorList>
    </citation>
    <scope>NUCLEOTIDE SEQUENCE [LARGE SCALE GENOMIC DNA]</scope>
    <source>
        <strain evidence="3 4">DSM 16927</strain>
    </source>
</reference>
<feature type="transmembrane region" description="Helical" evidence="1">
    <location>
        <begin position="62"/>
        <end position="79"/>
    </location>
</feature>
<dbReference type="RefSeq" id="WP_076357527.1">
    <property type="nucleotide sequence ID" value="NZ_CP033927.1"/>
</dbReference>
<protein>
    <recommendedName>
        <fullName evidence="6">Conjugal transfer protein TrbL</fullName>
    </recommendedName>
</protein>
<dbReference type="AlphaFoldDB" id="A0A1N7KFX9"/>
<feature type="transmembrane region" description="Helical" evidence="1">
    <location>
        <begin position="186"/>
        <end position="206"/>
    </location>
</feature>
<dbReference type="KEGG" id="cjt:EG359_22495"/>
<feature type="transmembrane region" description="Helical" evidence="1">
    <location>
        <begin position="226"/>
        <end position="249"/>
    </location>
</feature>
<geneLocation type="plasmid" evidence="2 5">
    <name>unnamed</name>
</geneLocation>